<dbReference type="InterPro" id="IPR013320">
    <property type="entry name" value="ConA-like_dom_sf"/>
</dbReference>
<feature type="signal peptide" evidence="4">
    <location>
        <begin position="1"/>
        <end position="33"/>
    </location>
</feature>
<comment type="caution">
    <text evidence="6">The sequence shown here is derived from an EMBL/GenBank/DDBJ whole genome shotgun (WGS) entry which is preliminary data.</text>
</comment>
<keyword evidence="7" id="KW-1185">Reference proteome</keyword>
<dbReference type="PANTHER" id="PTHR46943">
    <property type="entry name" value="PENTRAXIN-RELATED PROTEIN PTX3"/>
    <property type="match status" value="1"/>
</dbReference>
<feature type="domain" description="LamG-like jellyroll fold" evidence="5">
    <location>
        <begin position="846"/>
        <end position="991"/>
    </location>
</feature>
<evidence type="ECO:0000256" key="1">
    <source>
        <dbReference type="ARBA" id="ARBA00022729"/>
    </source>
</evidence>
<feature type="region of interest" description="Disordered" evidence="3">
    <location>
        <begin position="772"/>
        <end position="810"/>
    </location>
</feature>
<feature type="region of interest" description="Disordered" evidence="3">
    <location>
        <begin position="239"/>
        <end position="290"/>
    </location>
</feature>
<dbReference type="RefSeq" id="WP_205044512.1">
    <property type="nucleotide sequence ID" value="NZ_CAJVAX010000001.1"/>
</dbReference>
<keyword evidence="1 4" id="KW-0732">Signal</keyword>
<sequence length="1245" mass="128940">MRRRARVRGRLRPVVAVAAAAGLLSVLPTLGGAAATADAGQKGAAKSGDLTASARAAASGQRVEVTGDRTEFATTYANPDGYTYTQEQSSVPVRVRTRAGGWTAPDATLQVRADGTVGPKAAMVDLAFSGGGSAPMVSLGSAGRTVALTWPGTLPKPVLDGDSALYPDVMPGVDLRLTASVQGYRELLVVKTPAAAADPALKKITFGVHASGLRVGRLSGGGLSGVDADGKQIFTAPPAQMWDSRGTGPAAQAQAKAQSGSGVRPRAGAQAAPDQAATAPPASAVDGPAPGAGAAAVPVTVAGDALSLAPGASLLKQTDTAAYPLYIDPNIALSSGAPERTLLRSDGYSDYAWANGTNGEGDGKCGTWNGYYCGPGYVQKLYFQFTPGNLKGKQVLSATFRVTSPWAFQCSARQTDLVRTNNISSATTWASRPKELDWMVDESFSAGRGSSCDPDSPDAPIEFKDNPSESDENLTPTVRDFAAGKFAKLTLELRAHDEGDTSAWKRFKNDATLTVNYVGLPVPPTYAGIQEGSGISCEPSASDPDVVADPHPQLTARPQIAAGGTSAGAPARTRVDFQMQQQSSSGTWSVVTEPIRPMSPDFAGANSTVSTPTPITLSEGPLYRLAASTWSYEDNQSTHINSHSTVTTHGWCYFKVDTTAPKAPSVTFGGPYTSCTTNDCQAAGGPGQAGTFTFAAASGDKVAGFQYKLASGAWSSTISGAGPVTVKITPQLTGTQQLQVRAKDDVGSGRWGAKTIVTFKVAEGADAVSRWHFTDSAPGSGGTSAADSATEAGSRHPATLHNAGAGWSSLGRRGAGDNSLWLNDSTAADQQTGYADTAGPVVNTQDSFTVASWVRLADTTAYHTVLSQTSSDKSGFTLRYSPGIHRWVFLWTWPQSGAVSWLGANGTTDVVPDVWTHVAATYDKPANAVTLFVNGVQQGAPVALPTAAKATASDGPLQIGRYNDPNKAAYTEYWKGRIDEAEVWQRALTPDEIALDAQLLDADGKPAVENVARWQPDPAAVSTTGLDDTGSGYAHTLTFSNGATLAGGAIVLDGANDAAATPGPMVDETGSFTVTSQVQIDQDAILAKPDGYAGQVAGQRSADGSAWGLWYQITGRTTILDDDLNQVTVPTSRWLFGRLNADGTFSGAASEVQVGADTGDGSNGEGAVRVTGVFDAQDGTASLYMGVAPEDTQPYTAVVGADRFSVGDAFVAGAWSHYLPARVQDLRVWSGAMSDPDQLGQVIGD</sequence>
<dbReference type="SMART" id="SM00560">
    <property type="entry name" value="LamGL"/>
    <property type="match status" value="1"/>
</dbReference>
<proteinExistence type="predicted"/>
<dbReference type="EMBL" id="CAJVAX010000001">
    <property type="protein sequence ID" value="CAG7600346.1"/>
    <property type="molecule type" value="Genomic_DNA"/>
</dbReference>
<evidence type="ECO:0000256" key="2">
    <source>
        <dbReference type="ARBA" id="ARBA00023157"/>
    </source>
</evidence>
<evidence type="ECO:0000256" key="4">
    <source>
        <dbReference type="SAM" id="SignalP"/>
    </source>
</evidence>
<name>A0A9W4E1R0_9ACTN</name>
<accession>A0A9W4E1R0</accession>
<keyword evidence="2" id="KW-1015">Disulfide bond</keyword>
<dbReference type="Proteomes" id="UP001153328">
    <property type="component" value="Unassembled WGS sequence"/>
</dbReference>
<evidence type="ECO:0000313" key="6">
    <source>
        <dbReference type="EMBL" id="CAG7600346.1"/>
    </source>
</evidence>
<evidence type="ECO:0000256" key="3">
    <source>
        <dbReference type="SAM" id="MobiDB-lite"/>
    </source>
</evidence>
<dbReference type="InterPro" id="IPR042837">
    <property type="entry name" value="PTX3"/>
</dbReference>
<feature type="compositionally biased region" description="Low complexity" evidence="3">
    <location>
        <begin position="265"/>
        <end position="290"/>
    </location>
</feature>
<dbReference type="InterPro" id="IPR006558">
    <property type="entry name" value="LamG-like"/>
</dbReference>
<evidence type="ECO:0000313" key="7">
    <source>
        <dbReference type="Proteomes" id="UP001153328"/>
    </source>
</evidence>
<dbReference type="PANTHER" id="PTHR46943:SF1">
    <property type="entry name" value="PENTRAXIN-RELATED PROTEIN PTX3"/>
    <property type="match status" value="1"/>
</dbReference>
<dbReference type="SUPFAM" id="SSF49899">
    <property type="entry name" value="Concanavalin A-like lectins/glucanases"/>
    <property type="match status" value="1"/>
</dbReference>
<reference evidence="6" key="1">
    <citation type="submission" date="2021-06" db="EMBL/GenBank/DDBJ databases">
        <authorList>
            <person name="Arsene-Ploetze F."/>
        </authorList>
    </citation>
    <scope>NUCLEOTIDE SEQUENCE</scope>
    <source>
        <strain evidence="6">SBRY1</strain>
    </source>
</reference>
<dbReference type="AlphaFoldDB" id="A0A9W4E1R0"/>
<protein>
    <recommendedName>
        <fullName evidence="5">LamG-like jellyroll fold domain-containing protein</fullName>
    </recommendedName>
</protein>
<dbReference type="Gene3D" id="2.60.120.200">
    <property type="match status" value="2"/>
</dbReference>
<dbReference type="Pfam" id="PF13385">
    <property type="entry name" value="Laminin_G_3"/>
    <property type="match status" value="1"/>
</dbReference>
<organism evidence="6 7">
    <name type="scientific">Actinacidiphila bryophytorum</name>
    <dbReference type="NCBI Taxonomy" id="1436133"/>
    <lineage>
        <taxon>Bacteria</taxon>
        <taxon>Bacillati</taxon>
        <taxon>Actinomycetota</taxon>
        <taxon>Actinomycetes</taxon>
        <taxon>Kitasatosporales</taxon>
        <taxon>Streptomycetaceae</taxon>
        <taxon>Actinacidiphila</taxon>
    </lineage>
</organism>
<feature type="region of interest" description="Disordered" evidence="3">
    <location>
        <begin position="445"/>
        <end position="474"/>
    </location>
</feature>
<gene>
    <name evidence="6" type="ORF">SBRY_10318</name>
</gene>
<evidence type="ECO:0000259" key="5">
    <source>
        <dbReference type="SMART" id="SM00560"/>
    </source>
</evidence>
<dbReference type="GO" id="GO:0006955">
    <property type="term" value="P:immune response"/>
    <property type="evidence" value="ECO:0007669"/>
    <property type="project" value="InterPro"/>
</dbReference>
<feature type="chain" id="PRO_5040865669" description="LamG-like jellyroll fold domain-containing protein" evidence="4">
    <location>
        <begin position="34"/>
        <end position="1245"/>
    </location>
</feature>